<feature type="domain" description="Glycosyl hydrolase family 13 catalytic" evidence="1">
    <location>
        <begin position="93"/>
        <end position="550"/>
    </location>
</feature>
<dbReference type="PANTHER" id="PTHR10357">
    <property type="entry name" value="ALPHA-AMYLASE FAMILY MEMBER"/>
    <property type="match status" value="1"/>
</dbReference>
<dbReference type="InterPro" id="IPR044077">
    <property type="entry name" value="Amylosucrase"/>
</dbReference>
<dbReference type="InterPro" id="IPR045857">
    <property type="entry name" value="O16G_dom_2"/>
</dbReference>
<dbReference type="CDD" id="cd11324">
    <property type="entry name" value="AmyAc_Amylosucrase"/>
    <property type="match status" value="1"/>
</dbReference>
<dbReference type="Gene3D" id="2.60.40.1180">
    <property type="entry name" value="Golgi alpha-mannosidase II"/>
    <property type="match status" value="1"/>
</dbReference>
<proteinExistence type="predicted"/>
<gene>
    <name evidence="2" type="ORF">QRT04_13035</name>
</gene>
<evidence type="ECO:0000259" key="1">
    <source>
        <dbReference type="SMART" id="SM00642"/>
    </source>
</evidence>
<evidence type="ECO:0000313" key="3">
    <source>
        <dbReference type="Proteomes" id="UP001529338"/>
    </source>
</evidence>
<dbReference type="Gene3D" id="1.10.1740.10">
    <property type="match status" value="1"/>
</dbReference>
<dbReference type="InterPro" id="IPR017853">
    <property type="entry name" value="GH"/>
</dbReference>
<dbReference type="SUPFAM" id="SSF51445">
    <property type="entry name" value="(Trans)glycosidases"/>
    <property type="match status" value="1"/>
</dbReference>
<dbReference type="InterPro" id="IPR006047">
    <property type="entry name" value="GH13_cat_dom"/>
</dbReference>
<dbReference type="Gene3D" id="3.90.400.10">
    <property type="entry name" value="Oligo-1,6-glucosidase, Domain 2"/>
    <property type="match status" value="1"/>
</dbReference>
<evidence type="ECO:0000313" key="2">
    <source>
        <dbReference type="EMBL" id="MDM7855858.1"/>
    </source>
</evidence>
<dbReference type="Gene3D" id="3.20.20.80">
    <property type="entry name" value="Glycosidases"/>
    <property type="match status" value="1"/>
</dbReference>
<organism evidence="2 3">
    <name type="scientific">Cellulomonas alba</name>
    <dbReference type="NCBI Taxonomy" id="3053467"/>
    <lineage>
        <taxon>Bacteria</taxon>
        <taxon>Bacillati</taxon>
        <taxon>Actinomycetota</taxon>
        <taxon>Actinomycetes</taxon>
        <taxon>Micrococcales</taxon>
        <taxon>Cellulomonadaceae</taxon>
        <taxon>Cellulomonas</taxon>
    </lineage>
</organism>
<dbReference type="EMBL" id="JAUCGQ010000002">
    <property type="protein sequence ID" value="MDM7855858.1"/>
    <property type="molecule type" value="Genomic_DNA"/>
</dbReference>
<dbReference type="InterPro" id="IPR013780">
    <property type="entry name" value="Glyco_hydro_b"/>
</dbReference>
<dbReference type="PANTHER" id="PTHR10357:SF213">
    <property type="entry name" value="ALPHA AMYLASE CATALYTIC REGION"/>
    <property type="match status" value="1"/>
</dbReference>
<name>A0ABT7SI57_9CELL</name>
<sequence length="640" mass="69902">MTVPDEVAAAARAALTGASPERREVFEARLDRWWSDLRDGLAAVYPDPGPLLLELVSAAAQAYAERDPELHRLDLERTLAPDWFQRPEMLGYAAYTERFAGDLAGVADAIPYLRELGVTYLHLMPLLQPREGDNDGGYAVANYRAVRADLGTIDDLRALATRLRGAGVSLVLDLVLNHVAREHEWARLARGGSARHRAYFHVFPDREEPDAYERTLWEVFPDFAPGSFTWDDELAGWVWTTFHAWQWDLNWANPDVFAEMARVVLFLANVGVEVLRLDAIAFLWKRLGTDCQNQPEVHQLTRALHALTRIACPALIFKAEAIVGPSDLAAYLGVGPLWGKVSDLAYHNGLMVQVWSMLAAKDVRLASHALRALPHVPSSTAWVTYLRGHDDIGWAVSDADAAAVGADGGAHRSFLSDWYAGEFPTSDARGLVFQYNAATGDRRISGTTASLVGLEAARDAGDEGWVDAALARLLLGHAIVLSWGGIPVVWSGDELGLPNDPAWADEPDHADDNRWANRPRLDPAAVARLDDPTSLESRVFGGLRHLAQARAGLPHLHASVASEVLGPDDPGVLLVARRHPLGALLAAANVTGDWRPVTGDRLRELGLTASTDAITGEELAPGDDGNLWLAPWRAVWLVAR</sequence>
<dbReference type="InterPro" id="IPR055218">
    <property type="entry name" value="Amylosucrase_C"/>
</dbReference>
<keyword evidence="3" id="KW-1185">Reference proteome</keyword>
<dbReference type="Proteomes" id="UP001529338">
    <property type="component" value="Unassembled WGS sequence"/>
</dbReference>
<reference evidence="2 3" key="1">
    <citation type="submission" date="2023-06" db="EMBL/GenBank/DDBJ databases">
        <title>Cellulomonas sp. MW4 Whole genome sequence.</title>
        <authorList>
            <person name="Park S."/>
        </authorList>
    </citation>
    <scope>NUCLEOTIDE SEQUENCE [LARGE SCALE GENOMIC DNA]</scope>
    <source>
        <strain evidence="2 3">MW4</strain>
    </source>
</reference>
<dbReference type="RefSeq" id="WP_289455883.1">
    <property type="nucleotide sequence ID" value="NZ_JAUCGQ010000002.1"/>
</dbReference>
<dbReference type="Pfam" id="PF22582">
    <property type="entry name" value="Amylosucrase_C-like"/>
    <property type="match status" value="1"/>
</dbReference>
<accession>A0ABT7SI57</accession>
<comment type="caution">
    <text evidence="2">The sequence shown here is derived from an EMBL/GenBank/DDBJ whole genome shotgun (WGS) entry which is preliminary data.</text>
</comment>
<dbReference type="Pfam" id="PF00128">
    <property type="entry name" value="Alpha-amylase"/>
    <property type="match status" value="1"/>
</dbReference>
<protein>
    <submittedName>
        <fullName evidence="2">Alpha-amylase family protein</fullName>
    </submittedName>
</protein>
<dbReference type="SMART" id="SM00642">
    <property type="entry name" value="Aamy"/>
    <property type="match status" value="1"/>
</dbReference>